<evidence type="ECO:0000313" key="1">
    <source>
        <dbReference type="EMBL" id="MBE9029574.1"/>
    </source>
</evidence>
<dbReference type="EMBL" id="JADEXQ010000018">
    <property type="protein sequence ID" value="MBE9029574.1"/>
    <property type="molecule type" value="Genomic_DNA"/>
</dbReference>
<dbReference type="RefSeq" id="WP_264324391.1">
    <property type="nucleotide sequence ID" value="NZ_JADEXQ010000018.1"/>
</dbReference>
<dbReference type="Proteomes" id="UP000625316">
    <property type="component" value="Unassembled WGS sequence"/>
</dbReference>
<comment type="caution">
    <text evidence="1">The sequence shown here is derived from an EMBL/GenBank/DDBJ whole genome shotgun (WGS) entry which is preliminary data.</text>
</comment>
<accession>A0A928VPB1</accession>
<protein>
    <submittedName>
        <fullName evidence="1">Uncharacterized protein</fullName>
    </submittedName>
</protein>
<organism evidence="1 2">
    <name type="scientific">Romeriopsis navalis LEGE 11480</name>
    <dbReference type="NCBI Taxonomy" id="2777977"/>
    <lineage>
        <taxon>Bacteria</taxon>
        <taxon>Bacillati</taxon>
        <taxon>Cyanobacteriota</taxon>
        <taxon>Cyanophyceae</taxon>
        <taxon>Leptolyngbyales</taxon>
        <taxon>Leptolyngbyaceae</taxon>
        <taxon>Romeriopsis</taxon>
        <taxon>Romeriopsis navalis</taxon>
    </lineage>
</organism>
<reference evidence="1" key="1">
    <citation type="submission" date="2020-10" db="EMBL/GenBank/DDBJ databases">
        <authorList>
            <person name="Castelo-Branco R."/>
            <person name="Eusebio N."/>
            <person name="Adriana R."/>
            <person name="Vieira A."/>
            <person name="Brugerolle De Fraissinette N."/>
            <person name="Rezende De Castro R."/>
            <person name="Schneider M.P."/>
            <person name="Vasconcelos V."/>
            <person name="Leao P.N."/>
        </authorList>
    </citation>
    <scope>NUCLEOTIDE SEQUENCE</scope>
    <source>
        <strain evidence="1">LEGE 11480</strain>
    </source>
</reference>
<name>A0A928VPB1_9CYAN</name>
<keyword evidence="2" id="KW-1185">Reference proteome</keyword>
<evidence type="ECO:0000313" key="2">
    <source>
        <dbReference type="Proteomes" id="UP000625316"/>
    </source>
</evidence>
<dbReference type="AlphaFoldDB" id="A0A928VPB1"/>
<gene>
    <name evidence="1" type="ORF">IQ266_07510</name>
</gene>
<sequence>MIHVRFEGRSLDVTEAQLEVNKNTNDNVIKERLSRHLDVAQNRLTEYVVDRRPSGDVVIRPEAVYG</sequence>
<proteinExistence type="predicted"/>